<dbReference type="GO" id="GO:0106300">
    <property type="term" value="P:protein-DNA covalent cross-linking repair"/>
    <property type="evidence" value="ECO:0007669"/>
    <property type="project" value="TreeGrafter"/>
</dbReference>
<feature type="compositionally biased region" description="Acidic residues" evidence="1">
    <location>
        <begin position="212"/>
        <end position="230"/>
    </location>
</feature>
<evidence type="ECO:0000313" key="2">
    <source>
        <dbReference type="EMBL" id="CAD5210994.1"/>
    </source>
</evidence>
<dbReference type="GO" id="GO:0005789">
    <property type="term" value="C:endoplasmic reticulum membrane"/>
    <property type="evidence" value="ECO:0007669"/>
    <property type="project" value="TreeGrafter"/>
</dbReference>
<reference evidence="2" key="1">
    <citation type="submission" date="2020-09" db="EMBL/GenBank/DDBJ databases">
        <authorList>
            <person name="Kikuchi T."/>
        </authorList>
    </citation>
    <scope>NUCLEOTIDE SEQUENCE</scope>
    <source>
        <strain evidence="2">SH1</strain>
    </source>
</reference>
<dbReference type="GO" id="GO:0000421">
    <property type="term" value="C:autophagosome membrane"/>
    <property type="evidence" value="ECO:0007669"/>
    <property type="project" value="TreeGrafter"/>
</dbReference>
<feature type="region of interest" description="Disordered" evidence="1">
    <location>
        <begin position="207"/>
        <end position="242"/>
    </location>
</feature>
<dbReference type="EMBL" id="CAJFCW020000002">
    <property type="protein sequence ID" value="CAG9092509.1"/>
    <property type="molecule type" value="Genomic_DNA"/>
</dbReference>
<feature type="compositionally biased region" description="Polar residues" evidence="1">
    <location>
        <begin position="232"/>
        <end position="242"/>
    </location>
</feature>
<sequence>MYIILAGVVVLFLFLLFKLFKAGFFETTDIAVVETPIFLGKTVEVFYKYYVGSYSNVSKYINEVRSILPKESRVIAIYYDDSNKVDDDLCQAAVGCIYSVDGKEEIEPNFVSQLSRWGYERMIIHKFGRSIQMKQQYDGFFSNLRLVRRSYPQLAQFIQDHKFETSLNVEVYQNNEVVVLSPLDDVKELVVPEYVETDELIQRQLQAHAENFNDDSDSDDDDEEDDDESDAGTGNQDETSYA</sequence>
<keyword evidence="3" id="KW-1185">Reference proteome</keyword>
<dbReference type="Proteomes" id="UP000614601">
    <property type="component" value="Unassembled WGS sequence"/>
</dbReference>
<organism evidence="2 3">
    <name type="scientific">Bursaphelenchus okinawaensis</name>
    <dbReference type="NCBI Taxonomy" id="465554"/>
    <lineage>
        <taxon>Eukaryota</taxon>
        <taxon>Metazoa</taxon>
        <taxon>Ecdysozoa</taxon>
        <taxon>Nematoda</taxon>
        <taxon>Chromadorea</taxon>
        <taxon>Rhabditida</taxon>
        <taxon>Tylenchina</taxon>
        <taxon>Tylenchomorpha</taxon>
        <taxon>Aphelenchoidea</taxon>
        <taxon>Aphelenchoididae</taxon>
        <taxon>Bursaphelenchus</taxon>
    </lineage>
</organism>
<dbReference type="GO" id="GO:0061709">
    <property type="term" value="P:reticulophagy"/>
    <property type="evidence" value="ECO:0007669"/>
    <property type="project" value="TreeGrafter"/>
</dbReference>
<evidence type="ECO:0008006" key="4">
    <source>
        <dbReference type="Google" id="ProtNLM"/>
    </source>
</evidence>
<name>A0A811K6G8_9BILA</name>
<dbReference type="OrthoDB" id="2140079at2759"/>
<dbReference type="GO" id="GO:0005634">
    <property type="term" value="C:nucleus"/>
    <property type="evidence" value="ECO:0007669"/>
    <property type="project" value="TreeGrafter"/>
</dbReference>
<dbReference type="EMBL" id="CAJFDH010000002">
    <property type="protein sequence ID" value="CAD5210994.1"/>
    <property type="molecule type" value="Genomic_DNA"/>
</dbReference>
<comment type="caution">
    <text evidence="2">The sequence shown here is derived from an EMBL/GenBank/DDBJ whole genome shotgun (WGS) entry which is preliminary data.</text>
</comment>
<evidence type="ECO:0000313" key="3">
    <source>
        <dbReference type="Proteomes" id="UP000614601"/>
    </source>
</evidence>
<dbReference type="GO" id="GO:0005657">
    <property type="term" value="C:replication fork"/>
    <property type="evidence" value="ECO:0007669"/>
    <property type="project" value="TreeGrafter"/>
</dbReference>
<gene>
    <name evidence="2" type="ORF">BOKJ2_LOCUS3472</name>
</gene>
<dbReference type="PANTHER" id="PTHR15949">
    <property type="entry name" value="TESTIS-EXPRESSED PROTEIN 264"/>
    <property type="match status" value="1"/>
</dbReference>
<dbReference type="AlphaFoldDB" id="A0A811K6G8"/>
<dbReference type="Proteomes" id="UP000783686">
    <property type="component" value="Unassembled WGS sequence"/>
</dbReference>
<dbReference type="PANTHER" id="PTHR15949:SF3">
    <property type="entry name" value="TESTIS-EXPRESSED PROTEIN 264"/>
    <property type="match status" value="1"/>
</dbReference>
<proteinExistence type="predicted"/>
<protein>
    <recommendedName>
        <fullName evidence="4">GyrI-like small molecule binding domain-containing protein</fullName>
    </recommendedName>
</protein>
<accession>A0A811K6G8</accession>
<evidence type="ECO:0000256" key="1">
    <source>
        <dbReference type="SAM" id="MobiDB-lite"/>
    </source>
</evidence>